<protein>
    <recommendedName>
        <fullName evidence="1">UPF0246 protein E5347_07150</fullName>
    </recommendedName>
</protein>
<gene>
    <name evidence="2" type="primary">yaaA</name>
    <name evidence="2" type="ORF">E5347_07150</name>
</gene>
<dbReference type="PANTHER" id="PTHR30283:SF4">
    <property type="entry name" value="PEROXIDE STRESS RESISTANCE PROTEIN YAAA"/>
    <property type="match status" value="1"/>
</dbReference>
<comment type="similarity">
    <text evidence="1">Belongs to the UPF0246 family.</text>
</comment>
<keyword evidence="3" id="KW-1185">Reference proteome</keyword>
<dbReference type="OrthoDB" id="9777133at2"/>
<comment type="caution">
    <text evidence="2">The sequence shown here is derived from an EMBL/GenBank/DDBJ whole genome shotgun (WGS) entry which is preliminary data.</text>
</comment>
<dbReference type="Pfam" id="PF03883">
    <property type="entry name" value="H2O2_YaaD"/>
    <property type="match status" value="1"/>
</dbReference>
<proteinExistence type="inferred from homology"/>
<dbReference type="PANTHER" id="PTHR30283">
    <property type="entry name" value="PEROXIDE STRESS RESPONSE PROTEIN YAAA"/>
    <property type="match status" value="1"/>
</dbReference>
<evidence type="ECO:0000256" key="1">
    <source>
        <dbReference type="HAMAP-Rule" id="MF_00652"/>
    </source>
</evidence>
<reference evidence="2 3" key="1">
    <citation type="submission" date="2019-04" db="EMBL/GenBank/DDBJ databases">
        <title>Microbes associate with the intestines of laboratory mice.</title>
        <authorList>
            <person name="Navarre W."/>
            <person name="Wong E."/>
            <person name="Huang K."/>
            <person name="Tropini C."/>
            <person name="Ng K."/>
            <person name="Yu B."/>
        </authorList>
    </citation>
    <scope>NUCLEOTIDE SEQUENCE [LARGE SCALE GENOMIC DNA]</scope>
    <source>
        <strain evidence="2 3">NM50_B9-20</strain>
    </source>
</reference>
<name>A0A4S2DNG3_9CLOT</name>
<dbReference type="AlphaFoldDB" id="A0A4S2DNG3"/>
<organism evidence="2 3">
    <name type="scientific">Clostridium sartagoforme</name>
    <dbReference type="NCBI Taxonomy" id="84031"/>
    <lineage>
        <taxon>Bacteria</taxon>
        <taxon>Bacillati</taxon>
        <taxon>Bacillota</taxon>
        <taxon>Clostridia</taxon>
        <taxon>Eubacteriales</taxon>
        <taxon>Clostridiaceae</taxon>
        <taxon>Clostridium</taxon>
    </lineage>
</organism>
<evidence type="ECO:0000313" key="2">
    <source>
        <dbReference type="EMBL" id="TGY42584.1"/>
    </source>
</evidence>
<dbReference type="HAMAP" id="MF_00652">
    <property type="entry name" value="UPF0246"/>
    <property type="match status" value="1"/>
</dbReference>
<dbReference type="NCBIfam" id="NF002542">
    <property type="entry name" value="PRK02101.1-3"/>
    <property type="match status" value="1"/>
</dbReference>
<sequence>MIIVVSPAKTLDFKEKNSNLPMTEPRFLERSQEIINEIKNYSSYELEKLMKISTKLATLNEERFGKWTPSLDTAKQALLAFKGDVYMGMDVGSFSDSNLFYANDHLRILSGLYGVLRPFDGIKEYRLEMGTKLKVNDSKDLYGFWKNELVECLVNDLKNHKNKTIINLASYEYFKSVENIENNPNVNIIIPVFKELRGDEYKIIAFNAKKARGMMSRYIIQNEIEDIEELKKFDVDNYAFNEELSTEKELVFTRE</sequence>
<accession>A0A4S2DNG3</accession>
<evidence type="ECO:0000313" key="3">
    <source>
        <dbReference type="Proteomes" id="UP000306888"/>
    </source>
</evidence>
<dbReference type="RefSeq" id="WP_136005932.1">
    <property type="nucleotide sequence ID" value="NZ_SRYR01000002.1"/>
</dbReference>
<dbReference type="GO" id="GO:0033194">
    <property type="term" value="P:response to hydroperoxide"/>
    <property type="evidence" value="ECO:0007669"/>
    <property type="project" value="TreeGrafter"/>
</dbReference>
<dbReference type="Proteomes" id="UP000306888">
    <property type="component" value="Unassembled WGS sequence"/>
</dbReference>
<dbReference type="EMBL" id="SRYR01000002">
    <property type="protein sequence ID" value="TGY42584.1"/>
    <property type="molecule type" value="Genomic_DNA"/>
</dbReference>
<dbReference type="GO" id="GO:0005829">
    <property type="term" value="C:cytosol"/>
    <property type="evidence" value="ECO:0007669"/>
    <property type="project" value="TreeGrafter"/>
</dbReference>
<dbReference type="InterPro" id="IPR005583">
    <property type="entry name" value="YaaA"/>
</dbReference>